<dbReference type="Proteomes" id="UP000626210">
    <property type="component" value="Unassembled WGS sequence"/>
</dbReference>
<gene>
    <name evidence="2" type="ORF">GCM10007320_58950</name>
</gene>
<evidence type="ECO:0000313" key="3">
    <source>
        <dbReference type="Proteomes" id="UP000626210"/>
    </source>
</evidence>
<name>A0ABQ3GBQ7_9BURK</name>
<accession>A0ABQ3GBQ7</accession>
<keyword evidence="3" id="KW-1185">Reference proteome</keyword>
<dbReference type="Pfam" id="PF13676">
    <property type="entry name" value="TIR_2"/>
    <property type="match status" value="1"/>
</dbReference>
<dbReference type="PROSITE" id="PS50104">
    <property type="entry name" value="TIR"/>
    <property type="match status" value="1"/>
</dbReference>
<dbReference type="Gene3D" id="3.40.50.10140">
    <property type="entry name" value="Toll/interleukin-1 receptor homology (TIR) domain"/>
    <property type="match status" value="1"/>
</dbReference>
<dbReference type="SUPFAM" id="SSF52200">
    <property type="entry name" value="Toll/Interleukin receptor TIR domain"/>
    <property type="match status" value="1"/>
</dbReference>
<sequence>MPSPGRPLSVFVVYSHRDDAWRARLQAQLDVLRGEQVIGACHDRRIARGREWAGRVDDALERADVVLWLVSANLLDSDYARDREMQRALERHDRQSVFLLPVLLGPCDWGASTFARVPSMTLDGNARTDQAMVPVAGALRRMAPAAPAPKPGAVHQPALPPAASPAPIPFSIGVVKLFGFIELGAIEWRGSRAALWRWSGGLLALAVGAAALAYNLIIASPLEEARNLMRRGDHLRAEQTFAAMPAMTGLWPAVAALKRQAAFGVRLTKGEHVRELAPELDELKRAFPDAPDVLVFQGLSAYWLGGDIETAATYFTRAADVDEAHVWSHFLAADRRLDLAYQALEGGDAGAARTQAAHAQHIIDRAVKRASFAGTQPSYANQVAALQDFVGQTDAAYQGFAQLAALHPLSALQAALLAWRLVEPEAALRNSQEAVEGAIQFLERQPAEQVAREGWALRLDATHVLAVYPRDEKLCLLGWVQQLSRALQGASVSAATPVPAQAPQVCGSGLAARRSVELVCVQALTAQARLPVGDPRAAVLAAWRQAPLGCPADLQPLRALPPATTVSSLLVPKAWGGTAGMV</sequence>
<dbReference type="InterPro" id="IPR000157">
    <property type="entry name" value="TIR_dom"/>
</dbReference>
<organism evidence="2 3">
    <name type="scientific">Pseudorhodoferax aquiterrae</name>
    <dbReference type="NCBI Taxonomy" id="747304"/>
    <lineage>
        <taxon>Bacteria</taxon>
        <taxon>Pseudomonadati</taxon>
        <taxon>Pseudomonadota</taxon>
        <taxon>Betaproteobacteria</taxon>
        <taxon>Burkholderiales</taxon>
        <taxon>Comamonadaceae</taxon>
    </lineage>
</organism>
<comment type="caution">
    <text evidence="2">The sequence shown here is derived from an EMBL/GenBank/DDBJ whole genome shotgun (WGS) entry which is preliminary data.</text>
</comment>
<dbReference type="InterPro" id="IPR035897">
    <property type="entry name" value="Toll_tir_struct_dom_sf"/>
</dbReference>
<proteinExistence type="predicted"/>
<protein>
    <recommendedName>
        <fullName evidence="1">TIR domain-containing protein</fullName>
    </recommendedName>
</protein>
<reference evidence="3" key="1">
    <citation type="journal article" date="2019" name="Int. J. Syst. Evol. Microbiol.">
        <title>The Global Catalogue of Microorganisms (GCM) 10K type strain sequencing project: providing services to taxonomists for standard genome sequencing and annotation.</title>
        <authorList>
            <consortium name="The Broad Institute Genomics Platform"/>
            <consortium name="The Broad Institute Genome Sequencing Center for Infectious Disease"/>
            <person name="Wu L."/>
            <person name="Ma J."/>
        </authorList>
    </citation>
    <scope>NUCLEOTIDE SEQUENCE [LARGE SCALE GENOMIC DNA]</scope>
    <source>
        <strain evidence="3">KCTC 23314</strain>
    </source>
</reference>
<dbReference type="EMBL" id="BMYK01000033">
    <property type="protein sequence ID" value="GHD00953.1"/>
    <property type="molecule type" value="Genomic_DNA"/>
</dbReference>
<dbReference type="RefSeq" id="WP_189690446.1">
    <property type="nucleotide sequence ID" value="NZ_BMYK01000033.1"/>
</dbReference>
<evidence type="ECO:0000259" key="1">
    <source>
        <dbReference type="PROSITE" id="PS50104"/>
    </source>
</evidence>
<feature type="domain" description="TIR" evidence="1">
    <location>
        <begin position="6"/>
        <end position="144"/>
    </location>
</feature>
<evidence type="ECO:0000313" key="2">
    <source>
        <dbReference type="EMBL" id="GHD00953.1"/>
    </source>
</evidence>